<sequence>MQEPKHSLLRAKHALQNAKDAPVGDVLSEINEAQGFVDRALDECECNEQPSGDQR</sequence>
<evidence type="ECO:0000313" key="1">
    <source>
        <dbReference type="EMBL" id="SEW33054.1"/>
    </source>
</evidence>
<proteinExistence type="predicted"/>
<name>A0A1I0QZF5_9EURY</name>
<organism evidence="1 2">
    <name type="scientific">Natrinema salifodinae</name>
    <dbReference type="NCBI Taxonomy" id="1202768"/>
    <lineage>
        <taxon>Archaea</taxon>
        <taxon>Methanobacteriati</taxon>
        <taxon>Methanobacteriota</taxon>
        <taxon>Stenosarchaea group</taxon>
        <taxon>Halobacteria</taxon>
        <taxon>Halobacteriales</taxon>
        <taxon>Natrialbaceae</taxon>
        <taxon>Natrinema</taxon>
    </lineage>
</organism>
<accession>A0A1I0QZF5</accession>
<evidence type="ECO:0000313" key="2">
    <source>
        <dbReference type="Proteomes" id="UP000183275"/>
    </source>
</evidence>
<reference evidence="2" key="1">
    <citation type="submission" date="2016-10" db="EMBL/GenBank/DDBJ databases">
        <authorList>
            <person name="Varghese N."/>
        </authorList>
    </citation>
    <scope>NUCLEOTIDE SEQUENCE [LARGE SCALE GENOMIC DNA]</scope>
    <source>
        <strain evidence="2">CGMCC 1.12284</strain>
    </source>
</reference>
<protein>
    <submittedName>
        <fullName evidence="1">Uncharacterized protein</fullName>
    </submittedName>
</protein>
<dbReference type="STRING" id="1202768.SAMN05216285_4195"/>
<dbReference type="RefSeq" id="WP_160290118.1">
    <property type="nucleotide sequence ID" value="NZ_FOIS01000007.1"/>
</dbReference>
<dbReference type="EMBL" id="FOIS01000007">
    <property type="protein sequence ID" value="SEW33054.1"/>
    <property type="molecule type" value="Genomic_DNA"/>
</dbReference>
<dbReference type="AlphaFoldDB" id="A0A1I0QZF5"/>
<dbReference type="Proteomes" id="UP000183275">
    <property type="component" value="Unassembled WGS sequence"/>
</dbReference>
<keyword evidence="2" id="KW-1185">Reference proteome</keyword>
<gene>
    <name evidence="1" type="ORF">SAMN05216285_4195</name>
</gene>